<proteinExistence type="inferred from homology"/>
<dbReference type="PROSITE" id="PS51472">
    <property type="entry name" value="RRM_NUP35"/>
    <property type="match status" value="1"/>
</dbReference>
<evidence type="ECO:0000259" key="11">
    <source>
        <dbReference type="PROSITE" id="PS51472"/>
    </source>
</evidence>
<evidence type="ECO:0000256" key="3">
    <source>
        <dbReference type="ARBA" id="ARBA00022448"/>
    </source>
</evidence>
<feature type="region of interest" description="Disordered" evidence="10">
    <location>
        <begin position="1"/>
        <end position="77"/>
    </location>
</feature>
<dbReference type="GO" id="GO:0006607">
    <property type="term" value="P:NLS-bearing protein import into nucleus"/>
    <property type="evidence" value="ECO:0007669"/>
    <property type="project" value="TreeGrafter"/>
</dbReference>
<evidence type="ECO:0000256" key="1">
    <source>
        <dbReference type="ARBA" id="ARBA00004567"/>
    </source>
</evidence>
<comment type="subcellular location">
    <subcellularLocation>
        <location evidence="1">Nucleus</location>
        <location evidence="1">Nuclear pore complex</location>
    </subcellularLocation>
</comment>
<dbReference type="GO" id="GO:0006999">
    <property type="term" value="P:nuclear pore organization"/>
    <property type="evidence" value="ECO:0007669"/>
    <property type="project" value="TreeGrafter"/>
</dbReference>
<name>A0AAW1NWA7_9CHLO</name>
<protein>
    <recommendedName>
        <fullName evidence="11">RRM Nup35-type domain-containing protein</fullName>
    </recommendedName>
</protein>
<keyword evidence="7 9" id="KW-0906">Nuclear pore complex</keyword>
<dbReference type="GO" id="GO:0017056">
    <property type="term" value="F:structural constituent of nuclear pore"/>
    <property type="evidence" value="ECO:0007669"/>
    <property type="project" value="TreeGrafter"/>
</dbReference>
<evidence type="ECO:0000256" key="7">
    <source>
        <dbReference type="ARBA" id="ARBA00023132"/>
    </source>
</evidence>
<dbReference type="PANTHER" id="PTHR21527:SF6">
    <property type="entry name" value="NUCLEOPORIN NUP35"/>
    <property type="match status" value="1"/>
</dbReference>
<evidence type="ECO:0000256" key="10">
    <source>
        <dbReference type="SAM" id="MobiDB-lite"/>
    </source>
</evidence>
<dbReference type="SUPFAM" id="SSF54928">
    <property type="entry name" value="RNA-binding domain, RBD"/>
    <property type="match status" value="1"/>
</dbReference>
<keyword evidence="5" id="KW-0653">Protein transport</keyword>
<reference evidence="12 13" key="1">
    <citation type="journal article" date="2024" name="Nat. Commun.">
        <title>Phylogenomics reveals the evolutionary origins of lichenization in chlorophyte algae.</title>
        <authorList>
            <person name="Puginier C."/>
            <person name="Libourel C."/>
            <person name="Otte J."/>
            <person name="Skaloud P."/>
            <person name="Haon M."/>
            <person name="Grisel S."/>
            <person name="Petersen M."/>
            <person name="Berrin J.G."/>
            <person name="Delaux P.M."/>
            <person name="Dal Grande F."/>
            <person name="Keller J."/>
        </authorList>
    </citation>
    <scope>NUCLEOTIDE SEQUENCE [LARGE SCALE GENOMIC DNA]</scope>
    <source>
        <strain evidence="12 13">SAG 2036</strain>
    </source>
</reference>
<dbReference type="InterPro" id="IPR007846">
    <property type="entry name" value="RRM_NUP35_dom"/>
</dbReference>
<evidence type="ECO:0000256" key="4">
    <source>
        <dbReference type="ARBA" id="ARBA00022816"/>
    </source>
</evidence>
<dbReference type="GO" id="GO:0005543">
    <property type="term" value="F:phospholipid binding"/>
    <property type="evidence" value="ECO:0007669"/>
    <property type="project" value="TreeGrafter"/>
</dbReference>
<organism evidence="12 13">
    <name type="scientific">Symbiochloris irregularis</name>
    <dbReference type="NCBI Taxonomy" id="706552"/>
    <lineage>
        <taxon>Eukaryota</taxon>
        <taxon>Viridiplantae</taxon>
        <taxon>Chlorophyta</taxon>
        <taxon>core chlorophytes</taxon>
        <taxon>Trebouxiophyceae</taxon>
        <taxon>Trebouxiales</taxon>
        <taxon>Trebouxiaceae</taxon>
        <taxon>Symbiochloris</taxon>
    </lineage>
</organism>
<sequence>MTTTSQPEFFSSLIFQPRTEDRPGLPDYRSPRPSRSPSATPAYARTTHYREGSARRRGSTPPADQGTPPPPTESLWLARSPSGLEAQQREQPPQRAPLIPAELPIWTQEPPVQGVDENWVTVFGFGPDDTSAVLRDFTKCGDVKHFGTGRDDAVNWLHIHYANKYQAQRALQRNGELLSGRLMVGVRPLDARYQAVAEALASGAQQPTLPSTPSALPLRSYRVEASKALDLIPQQNQSTWARVNQFIFGL</sequence>
<evidence type="ECO:0000256" key="6">
    <source>
        <dbReference type="ARBA" id="ARBA00023010"/>
    </source>
</evidence>
<evidence type="ECO:0000313" key="12">
    <source>
        <dbReference type="EMBL" id="KAK9801419.1"/>
    </source>
</evidence>
<dbReference type="InterPro" id="IPR012677">
    <property type="entry name" value="Nucleotide-bd_a/b_plait_sf"/>
</dbReference>
<dbReference type="GO" id="GO:0044613">
    <property type="term" value="C:nuclear pore central transport channel"/>
    <property type="evidence" value="ECO:0007669"/>
    <property type="project" value="TreeGrafter"/>
</dbReference>
<evidence type="ECO:0000256" key="8">
    <source>
        <dbReference type="ARBA" id="ARBA00023242"/>
    </source>
</evidence>
<keyword evidence="4 9" id="KW-0509">mRNA transport</keyword>
<evidence type="ECO:0000256" key="9">
    <source>
        <dbReference type="PROSITE-ProRule" id="PRU00804"/>
    </source>
</evidence>
<dbReference type="AlphaFoldDB" id="A0AAW1NWA7"/>
<keyword evidence="8 9" id="KW-0539">Nucleus</keyword>
<dbReference type="GO" id="GO:0003676">
    <property type="term" value="F:nucleic acid binding"/>
    <property type="evidence" value="ECO:0007669"/>
    <property type="project" value="InterPro"/>
</dbReference>
<comment type="similarity">
    <text evidence="2">Belongs to the Nup35 family.</text>
</comment>
<feature type="domain" description="RRM Nup35-type" evidence="11">
    <location>
        <begin position="114"/>
        <end position="196"/>
    </location>
</feature>
<comment type="caution">
    <text evidence="12">The sequence shown here is derived from an EMBL/GenBank/DDBJ whole genome shotgun (WGS) entry which is preliminary data.</text>
</comment>
<dbReference type="CDD" id="cd12441">
    <property type="entry name" value="RRM_Nup53_like"/>
    <property type="match status" value="1"/>
</dbReference>
<dbReference type="InterPro" id="IPR035979">
    <property type="entry name" value="RBD_domain_sf"/>
</dbReference>
<feature type="compositionally biased region" description="Low complexity" evidence="10">
    <location>
        <begin position="31"/>
        <end position="45"/>
    </location>
</feature>
<dbReference type="Proteomes" id="UP001465755">
    <property type="component" value="Unassembled WGS sequence"/>
</dbReference>
<accession>A0AAW1NWA7</accession>
<keyword evidence="13" id="KW-1185">Reference proteome</keyword>
<dbReference type="Gene3D" id="3.30.70.330">
    <property type="match status" value="1"/>
</dbReference>
<dbReference type="GO" id="GO:0051028">
    <property type="term" value="P:mRNA transport"/>
    <property type="evidence" value="ECO:0007669"/>
    <property type="project" value="UniProtKB-UniRule"/>
</dbReference>
<evidence type="ECO:0000256" key="2">
    <source>
        <dbReference type="ARBA" id="ARBA00009454"/>
    </source>
</evidence>
<keyword evidence="3 9" id="KW-0813">Transport</keyword>
<gene>
    <name evidence="12" type="ORF">WJX73_009566</name>
</gene>
<dbReference type="EMBL" id="JALJOQ010000076">
    <property type="protein sequence ID" value="KAK9801419.1"/>
    <property type="molecule type" value="Genomic_DNA"/>
</dbReference>
<dbReference type="GO" id="GO:0044615">
    <property type="term" value="C:nuclear pore nuclear basket"/>
    <property type="evidence" value="ECO:0007669"/>
    <property type="project" value="TreeGrafter"/>
</dbReference>
<keyword evidence="6" id="KW-0811">Translocation</keyword>
<evidence type="ECO:0000313" key="13">
    <source>
        <dbReference type="Proteomes" id="UP001465755"/>
    </source>
</evidence>
<evidence type="ECO:0000256" key="5">
    <source>
        <dbReference type="ARBA" id="ARBA00022927"/>
    </source>
</evidence>
<dbReference type="PANTHER" id="PTHR21527">
    <property type="entry name" value="NUCLEOPORIN NUP35"/>
    <property type="match status" value="1"/>
</dbReference>
<dbReference type="FunFam" id="3.30.70.330:FF:000095">
    <property type="entry name" value="Putative Nucleoporin NUP53"/>
    <property type="match status" value="1"/>
</dbReference>
<dbReference type="Pfam" id="PF05172">
    <property type="entry name" value="RRM_Nup35"/>
    <property type="match status" value="1"/>
</dbReference>